<dbReference type="PANTHER" id="PTHR15893">
    <property type="entry name" value="RIBOSOMAL PROTEIN L27"/>
    <property type="match status" value="1"/>
</dbReference>
<dbReference type="PRINTS" id="PR00063">
    <property type="entry name" value="RIBOSOMALL27"/>
</dbReference>
<dbReference type="GO" id="GO:0006412">
    <property type="term" value="P:translation"/>
    <property type="evidence" value="ECO:0007669"/>
    <property type="project" value="InterPro"/>
</dbReference>
<dbReference type="InterPro" id="IPR001684">
    <property type="entry name" value="Ribosomal_bL27"/>
</dbReference>
<dbReference type="EMBL" id="JROU02001651">
    <property type="protein sequence ID" value="OEH75734.1"/>
    <property type="molecule type" value="Genomic_DNA"/>
</dbReference>
<evidence type="ECO:0000256" key="2">
    <source>
        <dbReference type="ARBA" id="ARBA00022980"/>
    </source>
</evidence>
<evidence type="ECO:0000313" key="5">
    <source>
        <dbReference type="EMBL" id="OEH75734.1"/>
    </source>
</evidence>
<proteinExistence type="inferred from homology"/>
<dbReference type="Proteomes" id="UP000095192">
    <property type="component" value="Unassembled WGS sequence"/>
</dbReference>
<gene>
    <name evidence="5" type="ORF">cyc_03027</name>
</gene>
<evidence type="ECO:0000313" key="6">
    <source>
        <dbReference type="Proteomes" id="UP000095192"/>
    </source>
</evidence>
<feature type="region of interest" description="Disordered" evidence="4">
    <location>
        <begin position="1"/>
        <end position="20"/>
    </location>
</feature>
<keyword evidence="3" id="KW-0687">Ribonucleoprotein</keyword>
<keyword evidence="6" id="KW-1185">Reference proteome</keyword>
<evidence type="ECO:0000256" key="3">
    <source>
        <dbReference type="ARBA" id="ARBA00023274"/>
    </source>
</evidence>
<dbReference type="PROSITE" id="PS00831">
    <property type="entry name" value="RIBOSOMAL_L27"/>
    <property type="match status" value="1"/>
</dbReference>
<protein>
    <submittedName>
        <fullName evidence="5">Ribosomal protein rpl27</fullName>
    </submittedName>
</protein>
<dbReference type="VEuPathDB" id="ToxoDB:cyc_03027"/>
<evidence type="ECO:0000256" key="1">
    <source>
        <dbReference type="ARBA" id="ARBA00010797"/>
    </source>
</evidence>
<dbReference type="Gene3D" id="2.40.50.100">
    <property type="match status" value="1"/>
</dbReference>
<evidence type="ECO:0000256" key="4">
    <source>
        <dbReference type="SAM" id="MobiDB-lite"/>
    </source>
</evidence>
<organism evidence="5 6">
    <name type="scientific">Cyclospora cayetanensis</name>
    <dbReference type="NCBI Taxonomy" id="88456"/>
    <lineage>
        <taxon>Eukaryota</taxon>
        <taxon>Sar</taxon>
        <taxon>Alveolata</taxon>
        <taxon>Apicomplexa</taxon>
        <taxon>Conoidasida</taxon>
        <taxon>Coccidia</taxon>
        <taxon>Eucoccidiorida</taxon>
        <taxon>Eimeriorina</taxon>
        <taxon>Eimeriidae</taxon>
        <taxon>Cyclospora</taxon>
    </lineage>
</organism>
<reference evidence="5 6" key="1">
    <citation type="journal article" date="2016" name="BMC Genomics">
        <title>Comparative genomics reveals Cyclospora cayetanensis possesses coccidia-like metabolism and invasion components but unique surface antigens.</title>
        <authorList>
            <person name="Liu S."/>
            <person name="Wang L."/>
            <person name="Zheng H."/>
            <person name="Xu Z."/>
            <person name="Roellig D.M."/>
            <person name="Li N."/>
            <person name="Frace M.A."/>
            <person name="Tang K."/>
            <person name="Arrowood M.J."/>
            <person name="Moss D.M."/>
            <person name="Zhang L."/>
            <person name="Feng Y."/>
            <person name="Xiao L."/>
        </authorList>
    </citation>
    <scope>NUCLEOTIDE SEQUENCE [LARGE SCALE GENOMIC DNA]</scope>
    <source>
        <strain evidence="5 6">CHN_HEN01</strain>
    </source>
</reference>
<dbReference type="Pfam" id="PF01016">
    <property type="entry name" value="Ribosomal_L27"/>
    <property type="match status" value="1"/>
</dbReference>
<keyword evidence="2 5" id="KW-0689">Ribosomal protein</keyword>
<dbReference type="InterPro" id="IPR018261">
    <property type="entry name" value="Ribosomal_bL27_CS"/>
</dbReference>
<accession>A0A1D3CX10</accession>
<name>A0A1D3CX10_9EIME</name>
<dbReference type="SUPFAM" id="SSF110324">
    <property type="entry name" value="Ribosomal L27 protein-like"/>
    <property type="match status" value="1"/>
</dbReference>
<dbReference type="AlphaFoldDB" id="A0A1D3CX10"/>
<dbReference type="InParanoid" id="A0A1D3CX10"/>
<sequence>MLTRPASTRALNCPDEHKNEDEQESLHSAMIYLQPSMAYGTQKHQQLLQQLLVVVVVALTEIGSAHARTGVAHPFGGVHAIIATADIHFIGAAALGAVEKRQEGWRLWLLGFQRLSGHKGPLTALYATSKGGATTKNNRDSRPKYLGVKKYGGEFVVPGQIIVRQRGTRFKAGDGVIRGGDDSLMAKCAGFVCMRRVHRNGEGTWRVKNGCVVSVKPSIAQTLDPKAIKVALLRTLSRSWMQRSTASIQESLAAAEQSSNQECGDA</sequence>
<feature type="compositionally biased region" description="Polar residues" evidence="4">
    <location>
        <begin position="1"/>
        <end position="10"/>
    </location>
</feature>
<comment type="similarity">
    <text evidence="1">Belongs to the bacterial ribosomal protein bL27 family.</text>
</comment>
<dbReference type="GO" id="GO:0005840">
    <property type="term" value="C:ribosome"/>
    <property type="evidence" value="ECO:0007669"/>
    <property type="project" value="UniProtKB-KW"/>
</dbReference>
<dbReference type="GO" id="GO:0003735">
    <property type="term" value="F:structural constituent of ribosome"/>
    <property type="evidence" value="ECO:0007669"/>
    <property type="project" value="InterPro"/>
</dbReference>
<dbReference type="GO" id="GO:1990904">
    <property type="term" value="C:ribonucleoprotein complex"/>
    <property type="evidence" value="ECO:0007669"/>
    <property type="project" value="UniProtKB-KW"/>
</dbReference>
<dbReference type="PANTHER" id="PTHR15893:SF0">
    <property type="entry name" value="LARGE RIBOSOMAL SUBUNIT PROTEIN BL27M"/>
    <property type="match status" value="1"/>
</dbReference>
<comment type="caution">
    <text evidence="5">The sequence shown here is derived from an EMBL/GenBank/DDBJ whole genome shotgun (WGS) entry which is preliminary data.</text>
</comment>